<reference evidence="2" key="1">
    <citation type="journal article" date="2019" name="Int. J. Syst. Evol. Microbiol.">
        <title>The Global Catalogue of Microorganisms (GCM) 10K type strain sequencing project: providing services to taxonomists for standard genome sequencing and annotation.</title>
        <authorList>
            <consortium name="The Broad Institute Genomics Platform"/>
            <consortium name="The Broad Institute Genome Sequencing Center for Infectious Disease"/>
            <person name="Wu L."/>
            <person name="Ma J."/>
        </authorList>
    </citation>
    <scope>NUCLEOTIDE SEQUENCE [LARGE SCALE GENOMIC DNA]</scope>
    <source>
        <strain evidence="2">NBRC 102407</strain>
    </source>
</reference>
<gene>
    <name evidence="1" type="ORF">GCM10007933_35640</name>
</gene>
<dbReference type="EMBL" id="BSPX01000072">
    <property type="protein sequence ID" value="GLT24092.1"/>
    <property type="molecule type" value="Genomic_DNA"/>
</dbReference>
<organism evidence="1 2">
    <name type="scientific">Zoogloea oryzae</name>
    <dbReference type="NCBI Taxonomy" id="310767"/>
    <lineage>
        <taxon>Bacteria</taxon>
        <taxon>Pseudomonadati</taxon>
        <taxon>Pseudomonadota</taxon>
        <taxon>Betaproteobacteria</taxon>
        <taxon>Rhodocyclales</taxon>
        <taxon>Zoogloeaceae</taxon>
        <taxon>Zoogloea</taxon>
    </lineage>
</organism>
<proteinExistence type="predicted"/>
<accession>A0ABQ6FFS5</accession>
<evidence type="ECO:0000313" key="1">
    <source>
        <dbReference type="EMBL" id="GLT24092.1"/>
    </source>
</evidence>
<name>A0ABQ6FFS5_9RHOO</name>
<dbReference type="RefSeq" id="WP_284189258.1">
    <property type="nucleotide sequence ID" value="NZ_BSPX01000072.1"/>
</dbReference>
<evidence type="ECO:0000313" key="2">
    <source>
        <dbReference type="Proteomes" id="UP001157167"/>
    </source>
</evidence>
<sequence length="305" mass="33618">MPNADLTRFVAQAREHAHEALASLGTLPDGVSVARFIADYGKVGDMVHYVTVPDAAAEAVSKVEAAHGADGAKTFLRAALAQGAADLLESGRLDALPPRIVHYHVKHMGRIAGATAANADWMNIKGDLFHKDFGLITLRLFAAAAQLLDIRCGIPRSILFTEGALASVKKGQAIMQMGGFKPYVQIHTHLSDLDDFNEEGWNECYRCCAELYEKMPQLLGMFGASWFYDPVLDDISPRLAYLRKIPQDGGAHVLYVSTGGDHIDNATSTSPSRRKLYEEGKYMPKSYMLAWGKREQIDWARRNPR</sequence>
<comment type="caution">
    <text evidence="1">The sequence shown here is derived from an EMBL/GenBank/DDBJ whole genome shotgun (WGS) entry which is preliminary data.</text>
</comment>
<dbReference type="Proteomes" id="UP001157167">
    <property type="component" value="Unassembled WGS sequence"/>
</dbReference>
<keyword evidence="2" id="KW-1185">Reference proteome</keyword>
<protein>
    <submittedName>
        <fullName evidence="1">Uncharacterized protein</fullName>
    </submittedName>
</protein>